<dbReference type="SUPFAM" id="SSF50729">
    <property type="entry name" value="PH domain-like"/>
    <property type="match status" value="2"/>
</dbReference>
<dbReference type="InterPro" id="IPR001849">
    <property type="entry name" value="PH_domain"/>
</dbReference>
<organism evidence="3 4">
    <name type="scientific">Fomitopsis schrenkii</name>
    <name type="common">Brown rot fungus</name>
    <dbReference type="NCBI Taxonomy" id="2126942"/>
    <lineage>
        <taxon>Eukaryota</taxon>
        <taxon>Fungi</taxon>
        <taxon>Dikarya</taxon>
        <taxon>Basidiomycota</taxon>
        <taxon>Agaricomycotina</taxon>
        <taxon>Agaricomycetes</taxon>
        <taxon>Polyporales</taxon>
        <taxon>Fomitopsis</taxon>
    </lineage>
</organism>
<sequence>MSSTTMSRSAPPPSAQEVTRKLSMHSKPPPKVGLLGPALSRRHRRSVVHPQPQAASDRESDSESVVVSPDLTSNVPNVTSIGAVLATSPSQQPALSAIAERRDGSGEESEEDEDEGEGGWRTADNKKTQRGSYDETVLMSGYLWKKGERRKTWKRRWFVLRPAHLAFYKTDAEYKLLRLLDLNDVHTCTPVQLKKHTNTFGLVSPTRTFYLSAETSHEVIEWVNAINEARQTLLVTSTQNSATAPVPIPSATPQHHSRPLHSAPPMVASSLSHSPLQGLTSSDSDDASPAPVRHLQDHSPSKHGQAGAAKDATILVLSGYLLKCGSRRHNWHKRWFVLRGEKLVYSRTHMDTKSHREVPLSQILDALEYDLPPHRHVPNNAVAGSASPPQHFAGIGEGDDTHGQHTFKIVTTKRTLLLCAPSEEEEIKWLSAVRALIARRSGAGVVPGDATPAKTALGAPAGAGVGPSAEVAGHAHGTPGNAVGAGASASAGKRRDSFARRLSLSGRPPLGSSVVVPQEAASERQS</sequence>
<feature type="compositionally biased region" description="Low complexity" evidence="1">
    <location>
        <begin position="480"/>
        <end position="491"/>
    </location>
</feature>
<feature type="region of interest" description="Disordered" evidence="1">
    <location>
        <begin position="242"/>
        <end position="308"/>
    </location>
</feature>
<dbReference type="Gene3D" id="2.30.29.30">
    <property type="entry name" value="Pleckstrin-homology domain (PH domain)/Phosphotyrosine-binding domain (PTB)"/>
    <property type="match status" value="2"/>
</dbReference>
<dbReference type="InterPro" id="IPR011993">
    <property type="entry name" value="PH-like_dom_sf"/>
</dbReference>
<evidence type="ECO:0000313" key="4">
    <source>
        <dbReference type="Proteomes" id="UP000015241"/>
    </source>
</evidence>
<feature type="compositionally biased region" description="Acidic residues" evidence="1">
    <location>
        <begin position="106"/>
        <end position="117"/>
    </location>
</feature>
<reference evidence="3 4" key="1">
    <citation type="journal article" date="2012" name="Science">
        <title>The Paleozoic origin of enzymatic lignin decomposition reconstructed from 31 fungal genomes.</title>
        <authorList>
            <person name="Floudas D."/>
            <person name="Binder M."/>
            <person name="Riley R."/>
            <person name="Barry K."/>
            <person name="Blanchette R.A."/>
            <person name="Henrissat B."/>
            <person name="Martinez A.T."/>
            <person name="Otillar R."/>
            <person name="Spatafora J.W."/>
            <person name="Yadav J.S."/>
            <person name="Aerts A."/>
            <person name="Benoit I."/>
            <person name="Boyd A."/>
            <person name="Carlson A."/>
            <person name="Copeland A."/>
            <person name="Coutinho P.M."/>
            <person name="de Vries R.P."/>
            <person name="Ferreira P."/>
            <person name="Findley K."/>
            <person name="Foster B."/>
            <person name="Gaskell J."/>
            <person name="Glotzer D."/>
            <person name="Gorecki P."/>
            <person name="Heitman J."/>
            <person name="Hesse C."/>
            <person name="Hori C."/>
            <person name="Igarashi K."/>
            <person name="Jurgens J.A."/>
            <person name="Kallen N."/>
            <person name="Kersten P."/>
            <person name="Kohler A."/>
            <person name="Kuees U."/>
            <person name="Kumar T.K.A."/>
            <person name="Kuo A."/>
            <person name="LaButti K."/>
            <person name="Larrondo L.F."/>
            <person name="Lindquist E."/>
            <person name="Ling A."/>
            <person name="Lombard V."/>
            <person name="Lucas S."/>
            <person name="Lundell T."/>
            <person name="Martin R."/>
            <person name="McLaughlin D.J."/>
            <person name="Morgenstern I."/>
            <person name="Morin E."/>
            <person name="Murat C."/>
            <person name="Nagy L.G."/>
            <person name="Nolan M."/>
            <person name="Ohm R.A."/>
            <person name="Patyshakuliyeva A."/>
            <person name="Rokas A."/>
            <person name="Ruiz-Duenas F.J."/>
            <person name="Sabat G."/>
            <person name="Salamov A."/>
            <person name="Samejima M."/>
            <person name="Schmutz J."/>
            <person name="Slot J.C."/>
            <person name="St John F."/>
            <person name="Stenlid J."/>
            <person name="Sun H."/>
            <person name="Sun S."/>
            <person name="Syed K."/>
            <person name="Tsang A."/>
            <person name="Wiebenga A."/>
            <person name="Young D."/>
            <person name="Pisabarro A."/>
            <person name="Eastwood D.C."/>
            <person name="Martin F."/>
            <person name="Cullen D."/>
            <person name="Grigoriev I.V."/>
            <person name="Hibbett D.S."/>
        </authorList>
    </citation>
    <scope>NUCLEOTIDE SEQUENCE</scope>
    <source>
        <strain evidence="4">FP-58527</strain>
    </source>
</reference>
<gene>
    <name evidence="3" type="ORF">FOMPIDRAFT_1138675</name>
</gene>
<evidence type="ECO:0000313" key="3">
    <source>
        <dbReference type="EMBL" id="EPT05513.1"/>
    </source>
</evidence>
<feature type="domain" description="PH" evidence="2">
    <location>
        <begin position="314"/>
        <end position="438"/>
    </location>
</feature>
<feature type="region of interest" description="Disordered" evidence="1">
    <location>
        <begin position="1"/>
        <end position="73"/>
    </location>
</feature>
<dbReference type="Pfam" id="PF00169">
    <property type="entry name" value="PH"/>
    <property type="match status" value="2"/>
</dbReference>
<dbReference type="InParanoid" id="S8EMW3"/>
<dbReference type="FunFam" id="2.30.29.30:FF:000286">
    <property type="entry name" value="PH-protein kinase domain containing protein"/>
    <property type="match status" value="1"/>
</dbReference>
<protein>
    <recommendedName>
        <fullName evidence="2">PH domain-containing protein</fullName>
    </recommendedName>
</protein>
<dbReference type="eggNOG" id="ENOG502S0C3">
    <property type="taxonomic scope" value="Eukaryota"/>
</dbReference>
<feature type="domain" description="PH" evidence="2">
    <location>
        <begin position="136"/>
        <end position="231"/>
    </location>
</feature>
<dbReference type="AlphaFoldDB" id="S8EMW3"/>
<feature type="region of interest" description="Disordered" evidence="1">
    <location>
        <begin position="461"/>
        <end position="526"/>
    </location>
</feature>
<dbReference type="HOGENOM" id="CLU_029637_0_0_1"/>
<dbReference type="InterPro" id="IPR051707">
    <property type="entry name" value="PI-Interact_SigTrans_Reg"/>
</dbReference>
<dbReference type="OrthoDB" id="2157866at2759"/>
<feature type="compositionally biased region" description="Low complexity" evidence="1">
    <location>
        <begin position="500"/>
        <end position="513"/>
    </location>
</feature>
<dbReference type="PANTHER" id="PTHR14336">
    <property type="entry name" value="TANDEM PH DOMAIN CONTAINING PROTEIN"/>
    <property type="match status" value="1"/>
</dbReference>
<keyword evidence="4" id="KW-1185">Reference proteome</keyword>
<dbReference type="Proteomes" id="UP000015241">
    <property type="component" value="Unassembled WGS sequence"/>
</dbReference>
<evidence type="ECO:0000256" key="1">
    <source>
        <dbReference type="SAM" id="MobiDB-lite"/>
    </source>
</evidence>
<proteinExistence type="predicted"/>
<feature type="compositionally biased region" description="Low complexity" evidence="1">
    <location>
        <begin position="461"/>
        <end position="472"/>
    </location>
</feature>
<dbReference type="SMART" id="SM00233">
    <property type="entry name" value="PH"/>
    <property type="match status" value="2"/>
</dbReference>
<feature type="compositionally biased region" description="Polar residues" evidence="1">
    <location>
        <begin position="269"/>
        <end position="280"/>
    </location>
</feature>
<accession>S8EMW3</accession>
<dbReference type="CDD" id="cd13255">
    <property type="entry name" value="PH_TAAP2-like"/>
    <property type="match status" value="1"/>
</dbReference>
<dbReference type="EMBL" id="KE504123">
    <property type="protein sequence ID" value="EPT05513.1"/>
    <property type="molecule type" value="Genomic_DNA"/>
</dbReference>
<evidence type="ECO:0000259" key="2">
    <source>
        <dbReference type="PROSITE" id="PS50003"/>
    </source>
</evidence>
<feature type="region of interest" description="Disordered" evidence="1">
    <location>
        <begin position="85"/>
        <end position="131"/>
    </location>
</feature>
<dbReference type="PANTHER" id="PTHR14336:SF8">
    <property type="entry name" value="PROTEIN OPY1"/>
    <property type="match status" value="1"/>
</dbReference>
<name>S8EMW3_FOMSC</name>
<dbReference type="PROSITE" id="PS50003">
    <property type="entry name" value="PH_DOMAIN"/>
    <property type="match status" value="2"/>
</dbReference>
<dbReference type="STRING" id="743788.S8EMW3"/>